<dbReference type="HOGENOM" id="CLU_1035300_0_0_1"/>
<dbReference type="EMBL" id="KB303198">
    <property type="protein sequence ID" value="ELU03399.1"/>
    <property type="molecule type" value="Genomic_DNA"/>
</dbReference>
<dbReference type="EnsemblMetazoa" id="CapteT188949">
    <property type="protein sequence ID" value="CapteP188949"/>
    <property type="gene ID" value="CapteG188949"/>
</dbReference>
<gene>
    <name evidence="3" type="ORF">CAPTEDRAFT_188949</name>
</gene>
<name>R7UBP2_CAPTE</name>
<feature type="region of interest" description="Disordered" evidence="1">
    <location>
        <begin position="1"/>
        <end position="21"/>
    </location>
</feature>
<evidence type="ECO:0000256" key="2">
    <source>
        <dbReference type="SAM" id="Phobius"/>
    </source>
</evidence>
<dbReference type="PANTHER" id="PTHR23320:SF130">
    <property type="entry name" value="TRANSMEMBRANE PROTEIN 212"/>
    <property type="match status" value="1"/>
</dbReference>
<evidence type="ECO:0000313" key="5">
    <source>
        <dbReference type="Proteomes" id="UP000014760"/>
    </source>
</evidence>
<dbReference type="InterPro" id="IPR030417">
    <property type="entry name" value="MS4A"/>
</dbReference>
<dbReference type="EMBL" id="AMQN01008468">
    <property type="status" value="NOT_ANNOTATED_CDS"/>
    <property type="molecule type" value="Genomic_DNA"/>
</dbReference>
<accession>R7UBP2</accession>
<dbReference type="PANTHER" id="PTHR23320">
    <property type="entry name" value="MEMBRANE-SPANNING 4-DOMAINS SUBFAMILY A MS4A -RELATED"/>
    <property type="match status" value="1"/>
</dbReference>
<dbReference type="OrthoDB" id="10071849at2759"/>
<feature type="transmembrane region" description="Helical" evidence="2">
    <location>
        <begin position="125"/>
        <end position="148"/>
    </location>
</feature>
<evidence type="ECO:0000313" key="3">
    <source>
        <dbReference type="EMBL" id="ELU03399.1"/>
    </source>
</evidence>
<sequence length="231" mass="24948">MDVKTSRNLGEFSVSPPHPEMQQQQPQQQQVLLQQVQQQLQQQPQIVYPTQNQHPGYNKKIVNILGILQIVFGCVCIVLQAVSIGTQSGLFFVGHGVWCSILYIVAGSLSVGASKTLSSCMGPAVFLQVLALLVSLAEIIAAIMTAVYGCNFKAQRAQTNHIVQYINMPDGQTVPMVILGPNTTPGQPIMINPGMVMPQQQAGPSTTIQAEAPPAYQAMANSAPQEIKEKL</sequence>
<evidence type="ECO:0000256" key="1">
    <source>
        <dbReference type="SAM" id="MobiDB-lite"/>
    </source>
</evidence>
<protein>
    <submittedName>
        <fullName evidence="3 4">Uncharacterized protein</fullName>
    </submittedName>
</protein>
<organism evidence="3">
    <name type="scientific">Capitella teleta</name>
    <name type="common">Polychaete worm</name>
    <dbReference type="NCBI Taxonomy" id="283909"/>
    <lineage>
        <taxon>Eukaryota</taxon>
        <taxon>Metazoa</taxon>
        <taxon>Spiralia</taxon>
        <taxon>Lophotrochozoa</taxon>
        <taxon>Annelida</taxon>
        <taxon>Polychaeta</taxon>
        <taxon>Sedentaria</taxon>
        <taxon>Scolecida</taxon>
        <taxon>Capitellidae</taxon>
        <taxon>Capitella</taxon>
    </lineage>
</organism>
<keyword evidence="2" id="KW-1133">Transmembrane helix</keyword>
<feature type="transmembrane region" description="Helical" evidence="2">
    <location>
        <begin position="90"/>
        <end position="113"/>
    </location>
</feature>
<feature type="transmembrane region" description="Helical" evidence="2">
    <location>
        <begin position="61"/>
        <end position="84"/>
    </location>
</feature>
<reference evidence="3 5" key="2">
    <citation type="journal article" date="2013" name="Nature">
        <title>Insights into bilaterian evolution from three spiralian genomes.</title>
        <authorList>
            <person name="Simakov O."/>
            <person name="Marletaz F."/>
            <person name="Cho S.J."/>
            <person name="Edsinger-Gonzales E."/>
            <person name="Havlak P."/>
            <person name="Hellsten U."/>
            <person name="Kuo D.H."/>
            <person name="Larsson T."/>
            <person name="Lv J."/>
            <person name="Arendt D."/>
            <person name="Savage R."/>
            <person name="Osoegawa K."/>
            <person name="de Jong P."/>
            <person name="Grimwood J."/>
            <person name="Chapman J.A."/>
            <person name="Shapiro H."/>
            <person name="Aerts A."/>
            <person name="Otillar R.P."/>
            <person name="Terry A.Y."/>
            <person name="Boore J.L."/>
            <person name="Grigoriev I.V."/>
            <person name="Lindberg D.R."/>
            <person name="Seaver E.C."/>
            <person name="Weisblat D.A."/>
            <person name="Putnam N.H."/>
            <person name="Rokhsar D.S."/>
        </authorList>
    </citation>
    <scope>NUCLEOTIDE SEQUENCE</scope>
    <source>
        <strain evidence="3 5">I ESC-2004</strain>
    </source>
</reference>
<keyword evidence="2" id="KW-0812">Transmembrane</keyword>
<reference evidence="4" key="3">
    <citation type="submission" date="2015-06" db="UniProtKB">
        <authorList>
            <consortium name="EnsemblMetazoa"/>
        </authorList>
    </citation>
    <scope>IDENTIFICATION</scope>
</reference>
<reference evidence="5" key="1">
    <citation type="submission" date="2012-12" db="EMBL/GenBank/DDBJ databases">
        <authorList>
            <person name="Hellsten U."/>
            <person name="Grimwood J."/>
            <person name="Chapman J.A."/>
            <person name="Shapiro H."/>
            <person name="Aerts A."/>
            <person name="Otillar R.P."/>
            <person name="Terry A.Y."/>
            <person name="Boore J.L."/>
            <person name="Simakov O."/>
            <person name="Marletaz F."/>
            <person name="Cho S.-J."/>
            <person name="Edsinger-Gonzales E."/>
            <person name="Havlak P."/>
            <person name="Kuo D.-H."/>
            <person name="Larsson T."/>
            <person name="Lv J."/>
            <person name="Arendt D."/>
            <person name="Savage R."/>
            <person name="Osoegawa K."/>
            <person name="de Jong P."/>
            <person name="Lindberg D.R."/>
            <person name="Seaver E.C."/>
            <person name="Weisblat D.A."/>
            <person name="Putnam N.H."/>
            <person name="Grigoriev I.V."/>
            <person name="Rokhsar D.S."/>
        </authorList>
    </citation>
    <scope>NUCLEOTIDE SEQUENCE</scope>
    <source>
        <strain evidence="5">I ESC-2004</strain>
    </source>
</reference>
<evidence type="ECO:0000313" key="4">
    <source>
        <dbReference type="EnsemblMetazoa" id="CapteP188949"/>
    </source>
</evidence>
<dbReference type="Proteomes" id="UP000014760">
    <property type="component" value="Unassembled WGS sequence"/>
</dbReference>
<dbReference type="AlphaFoldDB" id="R7UBP2"/>
<keyword evidence="5" id="KW-1185">Reference proteome</keyword>
<proteinExistence type="predicted"/>
<keyword evidence="2" id="KW-0472">Membrane</keyword>